<proteinExistence type="predicted"/>
<dbReference type="OrthoDB" id="2685635at2759"/>
<keyword evidence="2" id="KW-1185">Reference proteome</keyword>
<reference evidence="2" key="2">
    <citation type="submission" date="2015-01" db="EMBL/GenBank/DDBJ databases">
        <title>Evolutionary Origins and Diversification of the Mycorrhizal Mutualists.</title>
        <authorList>
            <consortium name="DOE Joint Genome Institute"/>
            <consortium name="Mycorrhizal Genomics Consortium"/>
            <person name="Kohler A."/>
            <person name="Kuo A."/>
            <person name="Nagy L.G."/>
            <person name="Floudas D."/>
            <person name="Copeland A."/>
            <person name="Barry K.W."/>
            <person name="Cichocki N."/>
            <person name="Veneault-Fourrey C."/>
            <person name="LaButti K."/>
            <person name="Lindquist E.A."/>
            <person name="Lipzen A."/>
            <person name="Lundell T."/>
            <person name="Morin E."/>
            <person name="Murat C."/>
            <person name="Riley R."/>
            <person name="Ohm R."/>
            <person name="Sun H."/>
            <person name="Tunlid A."/>
            <person name="Henrissat B."/>
            <person name="Grigoriev I.V."/>
            <person name="Hibbett D.S."/>
            <person name="Martin F."/>
        </authorList>
    </citation>
    <scope>NUCLEOTIDE SEQUENCE [LARGE SCALE GENOMIC DNA]</scope>
    <source>
        <strain evidence="2">Foug A</strain>
    </source>
</reference>
<reference evidence="1 2" key="1">
    <citation type="submission" date="2014-04" db="EMBL/GenBank/DDBJ databases">
        <authorList>
            <consortium name="DOE Joint Genome Institute"/>
            <person name="Kuo A."/>
            <person name="Kohler A."/>
            <person name="Nagy L.G."/>
            <person name="Floudas D."/>
            <person name="Copeland A."/>
            <person name="Barry K.W."/>
            <person name="Cichocki N."/>
            <person name="Veneault-Fourrey C."/>
            <person name="LaButti K."/>
            <person name="Lindquist E.A."/>
            <person name="Lipzen A."/>
            <person name="Lundell T."/>
            <person name="Morin E."/>
            <person name="Murat C."/>
            <person name="Sun H."/>
            <person name="Tunlid A."/>
            <person name="Henrissat B."/>
            <person name="Grigoriev I.V."/>
            <person name="Hibbett D.S."/>
            <person name="Martin F."/>
            <person name="Nordberg H.P."/>
            <person name="Cantor M.N."/>
            <person name="Hua S.X."/>
        </authorList>
    </citation>
    <scope>NUCLEOTIDE SEQUENCE [LARGE SCALE GENOMIC DNA]</scope>
    <source>
        <strain evidence="1 2">Foug A</strain>
    </source>
</reference>
<evidence type="ECO:0000313" key="1">
    <source>
        <dbReference type="EMBL" id="KIM59455.1"/>
    </source>
</evidence>
<protein>
    <submittedName>
        <fullName evidence="1">Uncharacterized protein</fullName>
    </submittedName>
</protein>
<dbReference type="EMBL" id="KN822073">
    <property type="protein sequence ID" value="KIM59455.1"/>
    <property type="molecule type" value="Genomic_DNA"/>
</dbReference>
<dbReference type="Proteomes" id="UP000053989">
    <property type="component" value="Unassembled WGS sequence"/>
</dbReference>
<accession>A0A0C3DFF7</accession>
<name>A0A0C3DFF7_9AGAM</name>
<dbReference type="InParanoid" id="A0A0C3DFF7"/>
<organism evidence="1 2">
    <name type="scientific">Scleroderma citrinum Foug A</name>
    <dbReference type="NCBI Taxonomy" id="1036808"/>
    <lineage>
        <taxon>Eukaryota</taxon>
        <taxon>Fungi</taxon>
        <taxon>Dikarya</taxon>
        <taxon>Basidiomycota</taxon>
        <taxon>Agaricomycotina</taxon>
        <taxon>Agaricomycetes</taxon>
        <taxon>Agaricomycetidae</taxon>
        <taxon>Boletales</taxon>
        <taxon>Sclerodermatineae</taxon>
        <taxon>Sclerodermataceae</taxon>
        <taxon>Scleroderma</taxon>
    </lineage>
</organism>
<gene>
    <name evidence="1" type="ORF">SCLCIDRAFT_27285</name>
</gene>
<evidence type="ECO:0000313" key="2">
    <source>
        <dbReference type="Proteomes" id="UP000053989"/>
    </source>
</evidence>
<dbReference type="AlphaFoldDB" id="A0A0C3DFF7"/>
<sequence length="296" mass="32857">MPVSQPSPTTSTRFLDIRKRLLDTGLLAIKVTEPKGSEDGKEALLALPSPPPDNSSFDFALISAVVEINTNDYWLTADANYHGPSDIWPDYAIIKPSCICQMPDVAPFMADWGDVTDNLRWLQEDVATPTFKAKQGLFTTAGATGPRFKMRHVLFEPLDSDELVTKEEGKTDQNDSDALDGIFSIENWPAFSDAARGGLDSIKQTHHVIPIPAYDLEGKLIDPRYYRRHLEGAVAEVHFNLSHWSIAWQGVPGKDVYTADIVLIRVIAPPRTHTPLKRKVSAFIHPDSSPTKCPRV</sequence>
<dbReference type="HOGENOM" id="CLU_046434_1_0_1"/>